<comment type="caution">
    <text evidence="3">The sequence shown here is derived from an EMBL/GenBank/DDBJ whole genome shotgun (WGS) entry which is preliminary data.</text>
</comment>
<dbReference type="RefSeq" id="WP_251804202.1">
    <property type="nucleotide sequence ID" value="NZ_JAMQOL010000077.1"/>
</dbReference>
<dbReference type="Proteomes" id="UP001523216">
    <property type="component" value="Unassembled WGS sequence"/>
</dbReference>
<gene>
    <name evidence="3" type="ORF">LXN57_43675</name>
</gene>
<dbReference type="EMBL" id="JAMQOL010000077">
    <property type="protein sequence ID" value="MCM4084456.1"/>
    <property type="molecule type" value="Genomic_DNA"/>
</dbReference>
<sequence>MTPSADLSPPRRPIFFPVVIATVFLTIMAMTGGFVLGERQRDEQRVNSNGPLESGAAAQPSTSGFEPPGPFCLQAARDMAEDQGYTTELWQVLKVYADRTNSTWWICTDAQGGLYYQSWTNVSNPLVQGKNALFLPGVKRIGKDSYQVQAPDGNIFAISSTRFTLTYRSGAEPQRDDVRPID</sequence>
<keyword evidence="2" id="KW-1133">Transmembrane helix</keyword>
<keyword evidence="4" id="KW-1185">Reference proteome</keyword>
<protein>
    <submittedName>
        <fullName evidence="3">Uncharacterized protein</fullName>
    </submittedName>
</protein>
<evidence type="ECO:0000256" key="2">
    <source>
        <dbReference type="SAM" id="Phobius"/>
    </source>
</evidence>
<keyword evidence="2" id="KW-0472">Membrane</keyword>
<name>A0ABT0YEH5_9ACTN</name>
<evidence type="ECO:0000313" key="3">
    <source>
        <dbReference type="EMBL" id="MCM4084456.1"/>
    </source>
</evidence>
<evidence type="ECO:0000256" key="1">
    <source>
        <dbReference type="SAM" id="MobiDB-lite"/>
    </source>
</evidence>
<reference evidence="3 4" key="1">
    <citation type="submission" date="2022-06" db="EMBL/GenBank/DDBJ databases">
        <title>Actinoplanes abujensis sp. nov., isolated from Nigerian arid soil.</title>
        <authorList>
            <person name="Ding P."/>
        </authorList>
    </citation>
    <scope>NUCLEOTIDE SEQUENCE [LARGE SCALE GENOMIC DNA]</scope>
    <source>
        <strain evidence="4">TRM88002</strain>
    </source>
</reference>
<evidence type="ECO:0000313" key="4">
    <source>
        <dbReference type="Proteomes" id="UP001523216"/>
    </source>
</evidence>
<feature type="transmembrane region" description="Helical" evidence="2">
    <location>
        <begin position="14"/>
        <end position="36"/>
    </location>
</feature>
<proteinExistence type="predicted"/>
<feature type="region of interest" description="Disordered" evidence="1">
    <location>
        <begin position="42"/>
        <end position="66"/>
    </location>
</feature>
<organism evidence="3 4">
    <name type="scientific">Paractinoplanes hotanensis</name>
    <dbReference type="NCBI Taxonomy" id="2906497"/>
    <lineage>
        <taxon>Bacteria</taxon>
        <taxon>Bacillati</taxon>
        <taxon>Actinomycetota</taxon>
        <taxon>Actinomycetes</taxon>
        <taxon>Micromonosporales</taxon>
        <taxon>Micromonosporaceae</taxon>
        <taxon>Paractinoplanes</taxon>
    </lineage>
</organism>
<keyword evidence="2" id="KW-0812">Transmembrane</keyword>
<accession>A0ABT0YEH5</accession>